<dbReference type="STRING" id="572480.Arnit_0186"/>
<evidence type="ECO:0000313" key="2">
    <source>
        <dbReference type="Proteomes" id="UP000000939"/>
    </source>
</evidence>
<dbReference type="KEGG" id="ant:Arnit_0186"/>
<evidence type="ECO:0000313" key="1">
    <source>
        <dbReference type="EMBL" id="ADG91853.1"/>
    </source>
</evidence>
<protein>
    <submittedName>
        <fullName evidence="1">Uncharacterized protein</fullName>
    </submittedName>
</protein>
<dbReference type="RefSeq" id="WP_013133998.1">
    <property type="nucleotide sequence ID" value="NC_014166.1"/>
</dbReference>
<sequence>MIKYIIVIGLININLFALKIEAVNADIKDNSKNFYIENKRKIYKPLKIKTIKPMKSVFLKPNKNIILYPLK</sequence>
<keyword evidence="2" id="KW-1185">Reference proteome</keyword>
<name>D5V4C0_ARCNC</name>
<dbReference type="AlphaFoldDB" id="D5V4C0"/>
<dbReference type="EMBL" id="CP001999">
    <property type="protein sequence ID" value="ADG91853.1"/>
    <property type="molecule type" value="Genomic_DNA"/>
</dbReference>
<dbReference type="HOGENOM" id="CLU_2731196_0_0_7"/>
<reference evidence="1 2" key="1">
    <citation type="journal article" date="2010" name="Stand. Genomic Sci.">
        <title>Complete genome sequence of Arcobacter nitrofigilis type strain (CI).</title>
        <authorList>
            <person name="Pati A."/>
            <person name="Gronow S."/>
            <person name="Lapidus A."/>
            <person name="Copeland A."/>
            <person name="Glavina Del Rio T."/>
            <person name="Nolan M."/>
            <person name="Lucas S."/>
            <person name="Tice H."/>
            <person name="Cheng J.F."/>
            <person name="Han C."/>
            <person name="Chertkov O."/>
            <person name="Bruce D."/>
            <person name="Tapia R."/>
            <person name="Goodwin L."/>
            <person name="Pitluck S."/>
            <person name="Liolios K."/>
            <person name="Ivanova N."/>
            <person name="Mavromatis K."/>
            <person name="Chen A."/>
            <person name="Palaniappan K."/>
            <person name="Land M."/>
            <person name="Hauser L."/>
            <person name="Chang Y.J."/>
            <person name="Jeffries C.D."/>
            <person name="Detter J.C."/>
            <person name="Rohde M."/>
            <person name="Goker M."/>
            <person name="Bristow J."/>
            <person name="Eisen J.A."/>
            <person name="Markowitz V."/>
            <person name="Hugenholtz P."/>
            <person name="Klenk H.P."/>
            <person name="Kyrpides N.C."/>
        </authorList>
    </citation>
    <scope>NUCLEOTIDE SEQUENCE [LARGE SCALE GENOMIC DNA]</scope>
    <source>
        <strain evidence="2">ATCC 33309 / DSM 7299 / CCUG 15893 / LMG 7604 / NCTC 12251 / CI</strain>
    </source>
</reference>
<organism evidence="1 2">
    <name type="scientific">Arcobacter nitrofigilis (strain ATCC 33309 / DSM 7299 / CCUG 15893 / LMG 7604 / NCTC 12251 / CI)</name>
    <name type="common">Campylobacter nitrofigilis</name>
    <dbReference type="NCBI Taxonomy" id="572480"/>
    <lineage>
        <taxon>Bacteria</taxon>
        <taxon>Pseudomonadati</taxon>
        <taxon>Campylobacterota</taxon>
        <taxon>Epsilonproteobacteria</taxon>
        <taxon>Campylobacterales</taxon>
        <taxon>Arcobacteraceae</taxon>
        <taxon>Arcobacter</taxon>
    </lineage>
</organism>
<accession>D5V4C0</accession>
<proteinExistence type="predicted"/>
<gene>
    <name evidence="1" type="ordered locus">Arnit_0186</name>
</gene>
<dbReference type="Proteomes" id="UP000000939">
    <property type="component" value="Chromosome"/>
</dbReference>